<dbReference type="SMART" id="SM00717">
    <property type="entry name" value="SANT"/>
    <property type="match status" value="1"/>
</dbReference>
<dbReference type="PROSITE" id="PS50090">
    <property type="entry name" value="MYB_LIKE"/>
    <property type="match status" value="1"/>
</dbReference>
<accession>A0A422Q738</accession>
<dbReference type="InterPro" id="IPR001005">
    <property type="entry name" value="SANT/Myb"/>
</dbReference>
<dbReference type="GeneID" id="40315604"/>
<dbReference type="InterPro" id="IPR017930">
    <property type="entry name" value="Myb_dom"/>
</dbReference>
<dbReference type="SUPFAM" id="SSF46689">
    <property type="entry name" value="Homeodomain-like"/>
    <property type="match status" value="1"/>
</dbReference>
<reference evidence="3 4" key="1">
    <citation type="journal article" date="2018" name="BMC Genomics">
        <title>Genomic comparison of Trypanosoma conorhini and Trypanosoma rangeli to Trypanosoma cruzi strains of high and low virulence.</title>
        <authorList>
            <person name="Bradwell K.R."/>
            <person name="Koparde V.N."/>
            <person name="Matveyev A.V."/>
            <person name="Serrano M.G."/>
            <person name="Alves J.M."/>
            <person name="Parikh H."/>
            <person name="Huang B."/>
            <person name="Lee V."/>
            <person name="Espinosa-Alvarez O."/>
            <person name="Ortiz P.A."/>
            <person name="Costa-Martins A.G."/>
            <person name="Teixeira M.M."/>
            <person name="Buck G.A."/>
        </authorList>
    </citation>
    <scope>NUCLEOTIDE SEQUENCE [LARGE SCALE GENOMIC DNA]</scope>
    <source>
        <strain evidence="3 4">025E</strain>
    </source>
</reference>
<proteinExistence type="predicted"/>
<name>A0A422Q738_9TRYP</name>
<dbReference type="EMBL" id="MKKU01000072">
    <property type="protein sequence ID" value="RNF25782.1"/>
    <property type="molecule type" value="Genomic_DNA"/>
</dbReference>
<evidence type="ECO:0000313" key="4">
    <source>
        <dbReference type="Proteomes" id="UP000284403"/>
    </source>
</evidence>
<gene>
    <name evidence="3" type="ORF">Tco025E_01993</name>
</gene>
<evidence type="ECO:0000313" key="3">
    <source>
        <dbReference type="EMBL" id="RNF25782.1"/>
    </source>
</evidence>
<dbReference type="CDD" id="cd11660">
    <property type="entry name" value="SANT_TRF"/>
    <property type="match status" value="1"/>
</dbReference>
<dbReference type="PROSITE" id="PS51294">
    <property type="entry name" value="HTH_MYB"/>
    <property type="match status" value="1"/>
</dbReference>
<dbReference type="AlphaFoldDB" id="A0A422Q738"/>
<comment type="caution">
    <text evidence="3">The sequence shown here is derived from an EMBL/GenBank/DDBJ whole genome shotgun (WGS) entry which is preliminary data.</text>
</comment>
<dbReference type="Proteomes" id="UP000284403">
    <property type="component" value="Unassembled WGS sequence"/>
</dbReference>
<evidence type="ECO:0000259" key="2">
    <source>
        <dbReference type="PROSITE" id="PS51294"/>
    </source>
</evidence>
<protein>
    <submittedName>
        <fullName evidence="3">TTAGGG binding factor</fullName>
    </submittedName>
</protein>
<evidence type="ECO:0000259" key="1">
    <source>
        <dbReference type="PROSITE" id="PS50090"/>
    </source>
</evidence>
<feature type="domain" description="HTH myb-type" evidence="2">
    <location>
        <begin position="304"/>
        <end position="366"/>
    </location>
</feature>
<dbReference type="Gene3D" id="1.10.10.60">
    <property type="entry name" value="Homeodomain-like"/>
    <property type="match status" value="1"/>
</dbReference>
<dbReference type="InterPro" id="IPR009057">
    <property type="entry name" value="Homeodomain-like_sf"/>
</dbReference>
<dbReference type="RefSeq" id="XP_029230988.1">
    <property type="nucleotide sequence ID" value="XM_029368929.1"/>
</dbReference>
<sequence length="389" mass="41576">MSHTRCSTSTTPPLMDFTVLHEIIRGHIRRGNHFAVLGLLALSVIHEDSAFWQTCTYHDGIASAVIASSLEVRGIEAPPAQETSSAGTEGIQNLNHDPLTANELYAMLQRIRGEDALLSRVIGQLETDFVKENNSNNNGGNGDKKIAVGASLPAAEAQVKLEEVCAVLQEHFRSRDERRSQPQEASNPLATIGFKALKRARESDDPEAICAALAVEATAVVNSKVRSPGAADGDGENGCSDALEVLARMPAVPGSTCALTSFDAVAGLVRHGERGVPASQNSAGGRDLGTQVGSACGVVAAEPRPKQRRHKFTPEEDDAILQGVARFGKGPGRFESILYAYRGVWHPARTATQLHDHWRGTLRQRVVLQQEGYRGKNTLAARGGKSGLG</sequence>
<keyword evidence="4" id="KW-1185">Reference proteome</keyword>
<organism evidence="3 4">
    <name type="scientific">Trypanosoma conorhini</name>
    <dbReference type="NCBI Taxonomy" id="83891"/>
    <lineage>
        <taxon>Eukaryota</taxon>
        <taxon>Discoba</taxon>
        <taxon>Euglenozoa</taxon>
        <taxon>Kinetoplastea</taxon>
        <taxon>Metakinetoplastina</taxon>
        <taxon>Trypanosomatida</taxon>
        <taxon>Trypanosomatidae</taxon>
        <taxon>Trypanosoma</taxon>
    </lineage>
</organism>
<dbReference type="OrthoDB" id="608866at2759"/>
<feature type="domain" description="Myb-like" evidence="1">
    <location>
        <begin position="304"/>
        <end position="362"/>
    </location>
</feature>